<gene>
    <name evidence="1" type="ORF">SAMN04489712_15021</name>
</gene>
<dbReference type="EMBL" id="FNVO01000050">
    <property type="protein sequence ID" value="SEG94723.1"/>
    <property type="molecule type" value="Genomic_DNA"/>
</dbReference>
<dbReference type="AlphaFoldDB" id="A0A1H6EBR9"/>
<reference evidence="2" key="1">
    <citation type="submission" date="2016-10" db="EMBL/GenBank/DDBJ databases">
        <authorList>
            <person name="Varghese N."/>
            <person name="Submissions S."/>
        </authorList>
    </citation>
    <scope>NUCLEOTIDE SEQUENCE [LARGE SCALE GENOMIC DNA]</scope>
    <source>
        <strain evidence="2">DSM 43163</strain>
    </source>
</reference>
<sequence>METSMSVELELLAELRGALTEYEISSEVHEDVAALAVSTDTPGVYLWVFVSFSGRFFSWNRGNHQHPVNDIPGTARRLKTHIEGFHLLGGAEQ</sequence>
<organism evidence="1 2">
    <name type="scientific">Thermomonospora echinospora</name>
    <dbReference type="NCBI Taxonomy" id="1992"/>
    <lineage>
        <taxon>Bacteria</taxon>
        <taxon>Bacillati</taxon>
        <taxon>Actinomycetota</taxon>
        <taxon>Actinomycetes</taxon>
        <taxon>Streptosporangiales</taxon>
        <taxon>Thermomonosporaceae</taxon>
        <taxon>Thermomonospora</taxon>
    </lineage>
</organism>
<accession>A0A1H6EBR9</accession>
<evidence type="ECO:0000313" key="1">
    <source>
        <dbReference type="EMBL" id="SEG94723.1"/>
    </source>
</evidence>
<name>A0A1H6EBR9_9ACTN</name>
<keyword evidence="2" id="KW-1185">Reference proteome</keyword>
<evidence type="ECO:0000313" key="2">
    <source>
        <dbReference type="Proteomes" id="UP000236723"/>
    </source>
</evidence>
<dbReference type="Proteomes" id="UP000236723">
    <property type="component" value="Unassembled WGS sequence"/>
</dbReference>
<protein>
    <submittedName>
        <fullName evidence="1">Uncharacterized protein</fullName>
    </submittedName>
</protein>
<proteinExistence type="predicted"/>